<feature type="domain" description="Zinc finger PHD-type" evidence="7">
    <location>
        <begin position="232"/>
        <end position="287"/>
    </location>
</feature>
<dbReference type="InterPro" id="IPR058939">
    <property type="entry name" value="Mtase_EDM2"/>
</dbReference>
<evidence type="ECO:0000259" key="7">
    <source>
        <dbReference type="SMART" id="SM00249"/>
    </source>
</evidence>
<feature type="domain" description="Zinc finger PHD-type" evidence="7">
    <location>
        <begin position="292"/>
        <end position="358"/>
    </location>
</feature>
<feature type="domain" description="Zinc finger PHD-type" evidence="7">
    <location>
        <begin position="359"/>
        <end position="425"/>
    </location>
</feature>
<evidence type="ECO:0000256" key="6">
    <source>
        <dbReference type="SAM" id="MobiDB-lite"/>
    </source>
</evidence>
<dbReference type="InterPro" id="IPR055198">
    <property type="entry name" value="NSD_PHD"/>
</dbReference>
<feature type="region of interest" description="Disordered" evidence="6">
    <location>
        <begin position="541"/>
        <end position="562"/>
    </location>
</feature>
<dbReference type="InterPro" id="IPR001965">
    <property type="entry name" value="Znf_PHD"/>
</dbReference>
<evidence type="ECO:0000313" key="8">
    <source>
        <dbReference type="EMBL" id="KAK1269078.1"/>
    </source>
</evidence>
<keyword evidence="3" id="KW-0863">Zinc-finger</keyword>
<evidence type="ECO:0000256" key="4">
    <source>
        <dbReference type="ARBA" id="ARBA00022833"/>
    </source>
</evidence>
<dbReference type="EMBL" id="JAUJYN010000006">
    <property type="protein sequence ID" value="KAK1269078.1"/>
    <property type="molecule type" value="Genomic_DNA"/>
</dbReference>
<keyword evidence="4" id="KW-0862">Zinc</keyword>
<dbReference type="GO" id="GO:0008270">
    <property type="term" value="F:zinc ion binding"/>
    <property type="evidence" value="ECO:0007669"/>
    <property type="project" value="UniProtKB-KW"/>
</dbReference>
<evidence type="ECO:0000256" key="1">
    <source>
        <dbReference type="ARBA" id="ARBA00004123"/>
    </source>
</evidence>
<dbReference type="Pfam" id="PF12047">
    <property type="entry name" value="DNMT1-RFD"/>
    <property type="match status" value="1"/>
</dbReference>
<dbReference type="Pfam" id="PF22908">
    <property type="entry name" value="PHD_NSD"/>
    <property type="match status" value="1"/>
</dbReference>
<keyword evidence="5" id="KW-0539">Nucleus</keyword>
<keyword evidence="2" id="KW-0479">Metal-binding</keyword>
<evidence type="ECO:0000313" key="9">
    <source>
        <dbReference type="Proteomes" id="UP001179952"/>
    </source>
</evidence>
<name>A0AAV9AY92_ACOGR</name>
<accession>A0AAV9AY92</accession>
<dbReference type="Proteomes" id="UP001179952">
    <property type="component" value="Unassembled WGS sequence"/>
</dbReference>
<dbReference type="Gene3D" id="3.30.40.10">
    <property type="entry name" value="Zinc/RING finger domain, C3HC4 (zinc finger)"/>
    <property type="match status" value="2"/>
</dbReference>
<protein>
    <recommendedName>
        <fullName evidence="7">Zinc finger PHD-type domain-containing protein</fullName>
    </recommendedName>
</protein>
<comment type="caution">
    <text evidence="8">The sequence shown here is derived from an EMBL/GenBank/DDBJ whole genome shotgun (WGS) entry which is preliminary data.</text>
</comment>
<dbReference type="SMART" id="SM00249">
    <property type="entry name" value="PHD"/>
    <property type="match status" value="3"/>
</dbReference>
<organism evidence="8 9">
    <name type="scientific">Acorus gramineus</name>
    <name type="common">Dwarf sweet flag</name>
    <dbReference type="NCBI Taxonomy" id="55184"/>
    <lineage>
        <taxon>Eukaryota</taxon>
        <taxon>Viridiplantae</taxon>
        <taxon>Streptophyta</taxon>
        <taxon>Embryophyta</taxon>
        <taxon>Tracheophyta</taxon>
        <taxon>Spermatophyta</taxon>
        <taxon>Magnoliopsida</taxon>
        <taxon>Liliopsida</taxon>
        <taxon>Acoraceae</taxon>
        <taxon>Acorus</taxon>
    </lineage>
</organism>
<sequence length="1078" mass="121509">MSFSDDDEGEILPEWVTNYFFMDKNNVPISFAVLPFQSGSYGSPVASAGTESHIYMIGDVEGEPQKVYKPVNAWKLELSDVTPVVSVQTKGCGHWIKLRKPSNSFKDMVRTVLVTVHCLHYLKWNGGVSERDLWENLPRVFSSYEAMPSKNDILDQMVLVRMVVDRDETLANSEFILEILGKSRNWKNSGEDKLEQVAPNHESVVDDDTIINEITKSADEGSDDESMLYDSVCAICDNGGEILCCEGRCLRSFHPTKEAGFDTFCSSLGYTKTQVNEIQNFSCLNCLYEQHQCFACGKLGSSNRASGAEVFPCVSATCGYFYHPSCVARLLFPKNEANAAEYQKKIVAGESFACPIHKCHVCEKGENKKVFDLQFAICRRCPRAYHRKCLPKKILFEDSVDGSAFQRAWQDLIPNRILIYCLEHEIDKDLRTPVRNHTIFPCMQEEKYIPSDLQSNGGEHAVEKTTSAHYIRERPVVKKSSSKERYIRIPTSEFCKKASTFNTLKRKESLKLVSEAPNMHYSPLDNIMPLRKKKAGSHVIQSKQKLVHRRDSVSPPTSVMKRPKYSLPQVDIKRKIFDLVEKVSSSITLEDIVGRHTIPSTHSSAAKHIHKTITMGKLEGSVEAVRSALKKLKKGGSSEDAMSICPPEMLKHIVNWRMKLGVYLAPFLHGKRYTSYGRHFTKLDKLKEIVDKLHWYVENDDMIVDFSCGANDFSILMKEKLDLTGKTCRFKNYDLVQPKNDFNFEKRDWMSVDPNELPAGSQLIMGLNPPFGTKASLANKFIDKALEFKPKLLILSVPAETERLDRKEAAYDLIWKDTEMLAGKSYYLPGSVDVNGQQLDQWNLKPPVLYLYGRPDWTSRHRHIALLQEHLPEGSDWSDPMEDNVEAHRIDPLQLDGDPGIEGGYADMLLERLGQDNQDESILRTDPEEKVYGYQEEQIGQEEGTYDNDELLDMSISPPSDTSDQCQVGIRYGNSEVQSSNPSIANDGSTSNYYNQSRLYDHQAGIEYSSHAIMSSKAITGGPGTGVAATSEPLGIPVMQNNMPKVGEICHARTNYNPLPFDTPFLDGGNIFDEGSSQ</sequence>
<evidence type="ECO:0000256" key="3">
    <source>
        <dbReference type="ARBA" id="ARBA00022771"/>
    </source>
</evidence>
<comment type="subcellular location">
    <subcellularLocation>
        <location evidence="1">Nucleus</location>
    </subcellularLocation>
</comment>
<dbReference type="CDD" id="cd15566">
    <property type="entry name" value="PHD3_NSD"/>
    <property type="match status" value="1"/>
</dbReference>
<reference evidence="8" key="2">
    <citation type="submission" date="2023-06" db="EMBL/GenBank/DDBJ databases">
        <authorList>
            <person name="Ma L."/>
            <person name="Liu K.-W."/>
            <person name="Li Z."/>
            <person name="Hsiao Y.-Y."/>
            <person name="Qi Y."/>
            <person name="Fu T."/>
            <person name="Tang G."/>
            <person name="Zhang D."/>
            <person name="Sun W.-H."/>
            <person name="Liu D.-K."/>
            <person name="Li Y."/>
            <person name="Chen G.-Z."/>
            <person name="Liu X.-D."/>
            <person name="Liao X.-Y."/>
            <person name="Jiang Y.-T."/>
            <person name="Yu X."/>
            <person name="Hao Y."/>
            <person name="Huang J."/>
            <person name="Zhao X.-W."/>
            <person name="Ke S."/>
            <person name="Chen Y.-Y."/>
            <person name="Wu W.-L."/>
            <person name="Hsu J.-L."/>
            <person name="Lin Y.-F."/>
            <person name="Huang M.-D."/>
            <person name="Li C.-Y."/>
            <person name="Huang L."/>
            <person name="Wang Z.-W."/>
            <person name="Zhao X."/>
            <person name="Zhong W.-Y."/>
            <person name="Peng D.-H."/>
            <person name="Ahmad S."/>
            <person name="Lan S."/>
            <person name="Zhang J.-S."/>
            <person name="Tsai W.-C."/>
            <person name="Van De Peer Y."/>
            <person name="Liu Z.-J."/>
        </authorList>
    </citation>
    <scope>NUCLEOTIDE SEQUENCE</scope>
    <source>
        <strain evidence="8">SCP</strain>
        <tissue evidence="8">Leaves</tissue>
    </source>
</reference>
<dbReference type="GO" id="GO:0005634">
    <property type="term" value="C:nucleus"/>
    <property type="evidence" value="ECO:0007669"/>
    <property type="project" value="UniProtKB-SubCell"/>
</dbReference>
<evidence type="ECO:0000256" key="5">
    <source>
        <dbReference type="ARBA" id="ARBA00023242"/>
    </source>
</evidence>
<dbReference type="GO" id="GO:0006338">
    <property type="term" value="P:chromatin remodeling"/>
    <property type="evidence" value="ECO:0007669"/>
    <property type="project" value="UniProtKB-ARBA"/>
</dbReference>
<dbReference type="CDD" id="cd15565">
    <property type="entry name" value="PHD2_NSD"/>
    <property type="match status" value="1"/>
</dbReference>
<dbReference type="Pfam" id="PF26055">
    <property type="entry name" value="Mtase_EDM2"/>
    <property type="match status" value="1"/>
</dbReference>
<gene>
    <name evidence="8" type="ORF">QJS04_geneDACA022117</name>
</gene>
<reference evidence="8" key="1">
    <citation type="journal article" date="2023" name="Nat. Commun.">
        <title>Diploid and tetraploid genomes of Acorus and the evolution of monocots.</title>
        <authorList>
            <person name="Ma L."/>
            <person name="Liu K.W."/>
            <person name="Li Z."/>
            <person name="Hsiao Y.Y."/>
            <person name="Qi Y."/>
            <person name="Fu T."/>
            <person name="Tang G.D."/>
            <person name="Zhang D."/>
            <person name="Sun W.H."/>
            <person name="Liu D.K."/>
            <person name="Li Y."/>
            <person name="Chen G.Z."/>
            <person name="Liu X.D."/>
            <person name="Liao X.Y."/>
            <person name="Jiang Y.T."/>
            <person name="Yu X."/>
            <person name="Hao Y."/>
            <person name="Huang J."/>
            <person name="Zhao X.W."/>
            <person name="Ke S."/>
            <person name="Chen Y.Y."/>
            <person name="Wu W.L."/>
            <person name="Hsu J.L."/>
            <person name="Lin Y.F."/>
            <person name="Huang M.D."/>
            <person name="Li C.Y."/>
            <person name="Huang L."/>
            <person name="Wang Z.W."/>
            <person name="Zhao X."/>
            <person name="Zhong W.Y."/>
            <person name="Peng D.H."/>
            <person name="Ahmad S."/>
            <person name="Lan S."/>
            <person name="Zhang J.S."/>
            <person name="Tsai W.C."/>
            <person name="Van de Peer Y."/>
            <person name="Liu Z.J."/>
        </authorList>
    </citation>
    <scope>NUCLEOTIDE SEQUENCE</scope>
    <source>
        <strain evidence="8">SCP</strain>
    </source>
</reference>
<proteinExistence type="predicted"/>
<dbReference type="PANTHER" id="PTHR46235:SF3">
    <property type="entry name" value="PHD FINGER-CONTAINING PROTEIN DDB_G0268158"/>
    <property type="match status" value="1"/>
</dbReference>
<keyword evidence="9" id="KW-1185">Reference proteome</keyword>
<dbReference type="PANTHER" id="PTHR46235">
    <property type="entry name" value="PHD FINGER-CONTAINING PROTEIN DDB_G0268158"/>
    <property type="match status" value="1"/>
</dbReference>
<dbReference type="InterPro" id="IPR022702">
    <property type="entry name" value="Cytosine_MeTrfase1_RFD"/>
</dbReference>
<evidence type="ECO:0000256" key="2">
    <source>
        <dbReference type="ARBA" id="ARBA00022723"/>
    </source>
</evidence>
<dbReference type="AlphaFoldDB" id="A0AAV9AY92"/>
<dbReference type="InterPro" id="IPR013083">
    <property type="entry name" value="Znf_RING/FYVE/PHD"/>
</dbReference>